<comment type="function">
    <text evidence="9">Plays an essential role in type IV pili and type II pseudopili formation by proteolytically removing the leader sequence from substrate proteins and subsequently monomethylating the alpha-amino group of the newly exposed N-terminal phenylalanine.</text>
</comment>
<dbReference type="RefSeq" id="WP_100668902.1">
    <property type="nucleotide sequence ID" value="NZ_CP024955.1"/>
</dbReference>
<evidence type="ECO:0000256" key="9">
    <source>
        <dbReference type="RuleBase" id="RU003794"/>
    </source>
</evidence>
<dbReference type="Proteomes" id="UP000231932">
    <property type="component" value="Chromosome"/>
</dbReference>
<dbReference type="AlphaFoldDB" id="A0A2K8NA22"/>
<evidence type="ECO:0000256" key="10">
    <source>
        <dbReference type="SAM" id="Phobius"/>
    </source>
</evidence>
<evidence type="ECO:0000256" key="7">
    <source>
        <dbReference type="ARBA" id="ARBA00023136"/>
    </source>
</evidence>
<keyword evidence="9" id="KW-0511">Multifunctional enzyme</keyword>
<keyword evidence="3" id="KW-1003">Cell membrane</keyword>
<protein>
    <recommendedName>
        <fullName evidence="9">Prepilin leader peptidase/N-methyltransferase</fullName>
        <ecNumber evidence="9">2.1.1.-</ecNumber>
        <ecNumber evidence="9">3.4.23.43</ecNumber>
    </recommendedName>
</protein>
<dbReference type="GO" id="GO:0006465">
    <property type="term" value="P:signal peptide processing"/>
    <property type="evidence" value="ECO:0007669"/>
    <property type="project" value="TreeGrafter"/>
</dbReference>
<dbReference type="GO" id="GO:0008168">
    <property type="term" value="F:methyltransferase activity"/>
    <property type="evidence" value="ECO:0007669"/>
    <property type="project" value="UniProtKB-KW"/>
</dbReference>
<organism evidence="13 14">
    <name type="scientific">Kyrpidia spormannii</name>
    <dbReference type="NCBI Taxonomy" id="2055160"/>
    <lineage>
        <taxon>Bacteria</taxon>
        <taxon>Bacillati</taxon>
        <taxon>Bacillota</taxon>
        <taxon>Bacilli</taxon>
        <taxon>Bacillales</taxon>
        <taxon>Alicyclobacillaceae</taxon>
        <taxon>Kyrpidia</taxon>
    </lineage>
</organism>
<feature type="domain" description="Prepilin type IV endopeptidase peptidase" evidence="11">
    <location>
        <begin position="107"/>
        <end position="216"/>
    </location>
</feature>
<evidence type="ECO:0000256" key="6">
    <source>
        <dbReference type="ARBA" id="ARBA00022989"/>
    </source>
</evidence>
<evidence type="ECO:0000259" key="11">
    <source>
        <dbReference type="Pfam" id="PF01478"/>
    </source>
</evidence>
<keyword evidence="9" id="KW-0378">Hydrolase</keyword>
<dbReference type="InterPro" id="IPR014032">
    <property type="entry name" value="Peptidase_A24A_bac"/>
</dbReference>
<feature type="transmembrane region" description="Helical" evidence="10">
    <location>
        <begin position="230"/>
        <end position="247"/>
    </location>
</feature>
<dbReference type="EC" id="3.4.23.43" evidence="9"/>
<keyword evidence="6 10" id="KW-1133">Transmembrane helix</keyword>
<dbReference type="InterPro" id="IPR050882">
    <property type="entry name" value="Prepilin_peptidase/N-MTase"/>
</dbReference>
<dbReference type="InterPro" id="IPR010627">
    <property type="entry name" value="Prepilin_pept_A24_N"/>
</dbReference>
<feature type="transmembrane region" description="Helical" evidence="10">
    <location>
        <begin position="7"/>
        <end position="30"/>
    </location>
</feature>
<dbReference type="PANTHER" id="PTHR30487:SF0">
    <property type="entry name" value="PREPILIN LEADER PEPTIDASE_N-METHYLTRANSFERASE-RELATED"/>
    <property type="match status" value="1"/>
</dbReference>
<reference evidence="14" key="1">
    <citation type="submission" date="2017-11" db="EMBL/GenBank/DDBJ databases">
        <title>Complete Genome Sequence of Kyrpidia sp. Strain EA-1, a thermophilic, hydrogen-oxidizing Bacterium, isolated from the Azores.</title>
        <authorList>
            <person name="Reiner J.E."/>
            <person name="Lapp C.J."/>
            <person name="Bunk B."/>
            <person name="Gescher J."/>
        </authorList>
    </citation>
    <scope>NUCLEOTIDE SEQUENCE [LARGE SCALE GENOMIC DNA]</scope>
    <source>
        <strain evidence="14">EA-1</strain>
    </source>
</reference>
<dbReference type="OrthoDB" id="9789291at2"/>
<keyword evidence="9" id="KW-0808">Transferase</keyword>
<dbReference type="Gene3D" id="1.20.120.1220">
    <property type="match status" value="1"/>
</dbReference>
<keyword evidence="9" id="KW-0489">Methyltransferase</keyword>
<evidence type="ECO:0000256" key="5">
    <source>
        <dbReference type="ARBA" id="ARBA00022692"/>
    </source>
</evidence>
<accession>A0A2K8NA22</accession>
<feature type="domain" description="Prepilin peptidase A24 N-terminal" evidence="12">
    <location>
        <begin position="14"/>
        <end position="97"/>
    </location>
</feature>
<dbReference type="EC" id="2.1.1.-" evidence="9"/>
<dbReference type="GO" id="GO:0032259">
    <property type="term" value="P:methylation"/>
    <property type="evidence" value="ECO:0007669"/>
    <property type="project" value="UniProtKB-KW"/>
</dbReference>
<evidence type="ECO:0000256" key="2">
    <source>
        <dbReference type="ARBA" id="ARBA00005801"/>
    </source>
</evidence>
<proteinExistence type="inferred from homology"/>
<dbReference type="Pfam" id="PF01478">
    <property type="entry name" value="Peptidase_A24"/>
    <property type="match status" value="1"/>
</dbReference>
<feature type="transmembrane region" description="Helical" evidence="10">
    <location>
        <begin position="150"/>
        <end position="171"/>
    </location>
</feature>
<dbReference type="GO" id="GO:0005886">
    <property type="term" value="C:plasma membrane"/>
    <property type="evidence" value="ECO:0007669"/>
    <property type="project" value="UniProtKB-SubCell"/>
</dbReference>
<evidence type="ECO:0000256" key="3">
    <source>
        <dbReference type="ARBA" id="ARBA00022475"/>
    </source>
</evidence>
<dbReference type="PRINTS" id="PR00864">
    <property type="entry name" value="PREPILNPTASE"/>
</dbReference>
<dbReference type="Pfam" id="PF06750">
    <property type="entry name" value="A24_N_bact"/>
    <property type="match status" value="1"/>
</dbReference>
<evidence type="ECO:0000256" key="8">
    <source>
        <dbReference type="RuleBase" id="RU003793"/>
    </source>
</evidence>
<comment type="similarity">
    <text evidence="2 8">Belongs to the peptidase A24 family.</text>
</comment>
<keyword evidence="7 10" id="KW-0472">Membrane</keyword>
<keyword evidence="5 9" id="KW-0812">Transmembrane</keyword>
<dbReference type="EMBL" id="CP024955">
    <property type="protein sequence ID" value="ATY86153.1"/>
    <property type="molecule type" value="Genomic_DNA"/>
</dbReference>
<name>A0A2K8NA22_9BACL</name>
<comment type="subcellular location">
    <subcellularLocation>
        <location evidence="1">Cell inner membrane</location>
        <topology evidence="1">Multi-pass membrane protein</topology>
    </subcellularLocation>
    <subcellularLocation>
        <location evidence="9">Cell membrane</location>
        <topology evidence="9">Multi-pass membrane protein</topology>
    </subcellularLocation>
</comment>
<dbReference type="GO" id="GO:0004190">
    <property type="term" value="F:aspartic-type endopeptidase activity"/>
    <property type="evidence" value="ECO:0007669"/>
    <property type="project" value="UniProtKB-EC"/>
</dbReference>
<evidence type="ECO:0000256" key="1">
    <source>
        <dbReference type="ARBA" id="ARBA00004429"/>
    </source>
</evidence>
<evidence type="ECO:0000259" key="12">
    <source>
        <dbReference type="Pfam" id="PF06750"/>
    </source>
</evidence>
<keyword evidence="9" id="KW-0645">Protease</keyword>
<feature type="transmembrane region" description="Helical" evidence="10">
    <location>
        <begin position="97"/>
        <end position="119"/>
    </location>
</feature>
<gene>
    <name evidence="13" type="ORF">CVV65_15465</name>
</gene>
<dbReference type="KEGG" id="kyr:CVV65_15465"/>
<feature type="transmembrane region" description="Helical" evidence="10">
    <location>
        <begin position="191"/>
        <end position="218"/>
    </location>
</feature>
<keyword evidence="4" id="KW-0997">Cell inner membrane</keyword>
<evidence type="ECO:0000256" key="4">
    <source>
        <dbReference type="ARBA" id="ARBA00022519"/>
    </source>
</evidence>
<dbReference type="InterPro" id="IPR000045">
    <property type="entry name" value="Prepilin_IV_endopep_pep"/>
</dbReference>
<evidence type="ECO:0000313" key="14">
    <source>
        <dbReference type="Proteomes" id="UP000231932"/>
    </source>
</evidence>
<sequence>MEARGDWLAVVVTILGLIVGSFLNVVAYRFPRGESVMFPPSRCPRCGARIRPRDLIPVVSWVWLRGRCRDCGAPVSLRYPLVEALTGGLWGLAAWRYGWSLETALGLVVISFLIALSAIDLEWQILPDELTYPLAIMVIGARLWMGPEPWWWYLGGAALGAGMLFALYWLSPLLFGKEGMGLGDVKLMVGLGAFSGLTGTVLTLFAASLAGLAVGLVLQRMDRLGEQRRIPFGPFLAGGALLSWLYGDTLMKAYFGLFL</sequence>
<dbReference type="PANTHER" id="PTHR30487">
    <property type="entry name" value="TYPE 4 PREPILIN-LIKE PROTEINS LEADER PEPTIDE-PROCESSING ENZYME"/>
    <property type="match status" value="1"/>
</dbReference>
<comment type="catalytic activity">
    <reaction evidence="9">
        <text>Typically cleaves a -Gly-|-Phe- bond to release an N-terminal, basic peptide of 5-8 residues from type IV prepilin, and then N-methylates the new N-terminal amino group, the methyl donor being S-adenosyl-L-methionine.</text>
        <dbReference type="EC" id="3.4.23.43"/>
    </reaction>
</comment>
<evidence type="ECO:0000313" key="13">
    <source>
        <dbReference type="EMBL" id="ATY86153.1"/>
    </source>
</evidence>
<keyword evidence="14" id="KW-1185">Reference proteome</keyword>